<organism evidence="1 2">
    <name type="scientific">Helianthus annuus</name>
    <name type="common">Common sunflower</name>
    <dbReference type="NCBI Taxonomy" id="4232"/>
    <lineage>
        <taxon>Eukaryota</taxon>
        <taxon>Viridiplantae</taxon>
        <taxon>Streptophyta</taxon>
        <taxon>Embryophyta</taxon>
        <taxon>Tracheophyta</taxon>
        <taxon>Spermatophyta</taxon>
        <taxon>Magnoliopsida</taxon>
        <taxon>eudicotyledons</taxon>
        <taxon>Gunneridae</taxon>
        <taxon>Pentapetalae</taxon>
        <taxon>asterids</taxon>
        <taxon>campanulids</taxon>
        <taxon>Asterales</taxon>
        <taxon>Asteraceae</taxon>
        <taxon>Asteroideae</taxon>
        <taxon>Heliantheae alliance</taxon>
        <taxon>Heliantheae</taxon>
        <taxon>Helianthus</taxon>
    </lineage>
</organism>
<evidence type="ECO:0000313" key="1">
    <source>
        <dbReference type="EMBL" id="KAF5785601.1"/>
    </source>
</evidence>
<name>A0A9K3N360_HELAN</name>
<evidence type="ECO:0008006" key="3">
    <source>
        <dbReference type="Google" id="ProtNLM"/>
    </source>
</evidence>
<dbReference type="EMBL" id="MNCJ02000325">
    <property type="protein sequence ID" value="KAF5785601.1"/>
    <property type="molecule type" value="Genomic_DNA"/>
</dbReference>
<reference evidence="1" key="1">
    <citation type="journal article" date="2017" name="Nature">
        <title>The sunflower genome provides insights into oil metabolism, flowering and Asterid evolution.</title>
        <authorList>
            <person name="Badouin H."/>
            <person name="Gouzy J."/>
            <person name="Grassa C.J."/>
            <person name="Murat F."/>
            <person name="Staton S.E."/>
            <person name="Cottret L."/>
            <person name="Lelandais-Briere C."/>
            <person name="Owens G.L."/>
            <person name="Carrere S."/>
            <person name="Mayjonade B."/>
            <person name="Legrand L."/>
            <person name="Gill N."/>
            <person name="Kane N.C."/>
            <person name="Bowers J.E."/>
            <person name="Hubner S."/>
            <person name="Bellec A."/>
            <person name="Berard A."/>
            <person name="Berges H."/>
            <person name="Blanchet N."/>
            <person name="Boniface M.C."/>
            <person name="Brunel D."/>
            <person name="Catrice O."/>
            <person name="Chaidir N."/>
            <person name="Claudel C."/>
            <person name="Donnadieu C."/>
            <person name="Faraut T."/>
            <person name="Fievet G."/>
            <person name="Helmstetter N."/>
            <person name="King M."/>
            <person name="Knapp S.J."/>
            <person name="Lai Z."/>
            <person name="Le Paslier M.C."/>
            <person name="Lippi Y."/>
            <person name="Lorenzon L."/>
            <person name="Mandel J.R."/>
            <person name="Marage G."/>
            <person name="Marchand G."/>
            <person name="Marquand E."/>
            <person name="Bret-Mestries E."/>
            <person name="Morien E."/>
            <person name="Nambeesan S."/>
            <person name="Nguyen T."/>
            <person name="Pegot-Espagnet P."/>
            <person name="Pouilly N."/>
            <person name="Raftis F."/>
            <person name="Sallet E."/>
            <person name="Schiex T."/>
            <person name="Thomas J."/>
            <person name="Vandecasteele C."/>
            <person name="Vares D."/>
            <person name="Vear F."/>
            <person name="Vautrin S."/>
            <person name="Crespi M."/>
            <person name="Mangin B."/>
            <person name="Burke J.M."/>
            <person name="Salse J."/>
            <person name="Munos S."/>
            <person name="Vincourt P."/>
            <person name="Rieseberg L.H."/>
            <person name="Langlade N.B."/>
        </authorList>
    </citation>
    <scope>NUCLEOTIDE SEQUENCE</scope>
    <source>
        <tissue evidence="1">Leaves</tissue>
    </source>
</reference>
<gene>
    <name evidence="1" type="ORF">HanXRQr2_Chr10g0430501</name>
</gene>
<dbReference type="AlphaFoldDB" id="A0A9K3N360"/>
<keyword evidence="2" id="KW-1185">Reference proteome</keyword>
<sequence>MVYFTQLPIEVVELIIIMLAISSEGVREIANISATCQLFKKITEQAHILREVNFRCLTFTENFSMHRHPKDLLCVCTQVGNQAAKNIFAKALLYNDEWFKQLIVVSNQDALHSRVSYSGLVDYHSIVRSFILHGSNADLVKMYDHLVNYVLSFVGYKVARFGFLDAIYIMCSETVKLLQENRRRCLPTVQSTTIPTKQSYQVPEERKKVLVIFDELFPSRPV</sequence>
<protein>
    <recommendedName>
        <fullName evidence="3">F-box domain-containing protein</fullName>
    </recommendedName>
</protein>
<evidence type="ECO:0000313" key="2">
    <source>
        <dbReference type="Proteomes" id="UP000215914"/>
    </source>
</evidence>
<proteinExistence type="predicted"/>
<accession>A0A9K3N360</accession>
<dbReference type="Gramene" id="mRNA:HanXRQr2_Chr10g0430501">
    <property type="protein sequence ID" value="mRNA:HanXRQr2_Chr10g0430501"/>
    <property type="gene ID" value="HanXRQr2_Chr10g0430501"/>
</dbReference>
<dbReference type="Proteomes" id="UP000215914">
    <property type="component" value="Unassembled WGS sequence"/>
</dbReference>
<reference evidence="1" key="2">
    <citation type="submission" date="2020-06" db="EMBL/GenBank/DDBJ databases">
        <title>Helianthus annuus Genome sequencing and assembly Release 2.</title>
        <authorList>
            <person name="Gouzy J."/>
            <person name="Langlade N."/>
            <person name="Munos S."/>
        </authorList>
    </citation>
    <scope>NUCLEOTIDE SEQUENCE</scope>
    <source>
        <tissue evidence="1">Leaves</tissue>
    </source>
</reference>
<comment type="caution">
    <text evidence="1">The sequence shown here is derived from an EMBL/GenBank/DDBJ whole genome shotgun (WGS) entry which is preliminary data.</text>
</comment>